<reference evidence="2" key="1">
    <citation type="journal article" date="2021" name="Mol. Plant Microbe Interact.">
        <title>Complete Genome Sequence of the Plant-Pathogenic Fungus Colletotrichum lupini.</title>
        <authorList>
            <person name="Baroncelli R."/>
            <person name="Pensec F."/>
            <person name="Da Lio D."/>
            <person name="Boufleur T."/>
            <person name="Vicente I."/>
            <person name="Sarrocco S."/>
            <person name="Picot A."/>
            <person name="Baraldi E."/>
            <person name="Sukno S."/>
            <person name="Thon M."/>
            <person name="Le Floch G."/>
        </authorList>
    </citation>
    <scope>NUCLEOTIDE SEQUENCE</scope>
    <source>
        <strain evidence="2">IMI 504893</strain>
    </source>
</reference>
<sequence>MDPTGACHWTPPDRQHRFIGAKCKSGAVLHSITRCTSQLSKLKCFGHNSPRDREPAKLVLASPSLGGLALGLALPDSLRPTLALLSPKLLPFTLHLQTCNAAGANPNQQRPNGQRLSLLSLFLAHYAAPETLPAALCTSALFLDSFGRKRTLRFHSTYTLRKLDKIPPGPANSIQPSQVFSPARRHSDSLCFHSSRSDPDLSFDPSINPCLAKTLYHLWDLGHPWEQKKTCGVVELRRVNDTFSTYIGSLRHTAYCYGGVDLSCAVASGRTLSSLSNITIFRFFTNHSTTPNLIHTRLPAITIETAAKVCNAQTRHKPFAAVSPLQLPFPGSPYLRCRTSHSWTAYLDFMLSLIHKSEHQTIDRNCPDSISPQCLSGMLLRSLITRRLTAQLDLTSTPPIQDTSQPASRIVASLLTTEHPCRMEPCPPLVPIQPRFWSQLPPLYDPALAESVVRHFKQVQNLDTHANTASIGIRSTLISRFGLFCARPSSSRPQSLTMMIDLEKTRFSEQQPVAGCSVSHHAWQHLGSPGSRRSTRSRSSTGKMLVLAGMAVQPCSSQCAATMCQAHASVSVPAPFYASHEGRKTHRHLWMAHTTLELTAHATGRQPTHDGSILYIIIPRTGPPRRCTQAEGSWPTVLHMRWLNRSEQKETAGCPLQLVLPSPTCSVLSAVNAPTFTTFSRRSEGSNDGHTTTGPEQHTHFLKVAVLRFEKQVVFYSLVPIIDSGKSQSNRCFRSLQQARRHGHNDTLEIPRQTGPQLAAPVRNASIVRTPEVHIGPSRHLSSHLFHLCPLKPAKRHLQLTTSRALEMSLFSASFPVTGTELAGFMGLDLPGHSFLLGLITRRKFGPLIMLTEVPRRPSIRVLQYAHEVKILRGLARPLSALSSLMPVLCTPYHTIRRQLSQENAVGWATLILFLREKLHTDTPETQRRPPPPPPSLTAVPSHDPQPRTQKRGGLLTNNPGSKSHTETGVPGTVVDEGVKRAQSASLSTPGTRGNVILGFDRLQGTEAQTGGAGFPSHPEVSCRPRVAAMLDDVFLHASDSATWRQPANPGTSYVNPSLSLLLITPSPPSLAHPITSHPSIASLLRKKTADSVEIRAIINQGTPEAPGIEADRPLFFAEEFNVFPSPFPPCLFSLTLSLLSGSYRLVRVAFLWLVHRISLLDFSCKPGIMRGRPLELNKLDPFSTPAIGGRWAKLYYAELHWNKRAIIVKAVQCATSAHTFATDCVLMNTPTISITGPYTLASSCSVNAGPPFPPFSQIITPGNAVACFGIQVIEITHAMPPQSAD</sequence>
<name>A0A9Q8SPF8_9PEZI</name>
<organism evidence="2 3">
    <name type="scientific">Colletotrichum lupini</name>
    <dbReference type="NCBI Taxonomy" id="145971"/>
    <lineage>
        <taxon>Eukaryota</taxon>
        <taxon>Fungi</taxon>
        <taxon>Dikarya</taxon>
        <taxon>Ascomycota</taxon>
        <taxon>Pezizomycotina</taxon>
        <taxon>Sordariomycetes</taxon>
        <taxon>Hypocreomycetidae</taxon>
        <taxon>Glomerellales</taxon>
        <taxon>Glomerellaceae</taxon>
        <taxon>Colletotrichum</taxon>
        <taxon>Colletotrichum acutatum species complex</taxon>
    </lineage>
</organism>
<gene>
    <name evidence="2" type="ORF">CLUP02_06547</name>
</gene>
<evidence type="ECO:0000256" key="1">
    <source>
        <dbReference type="SAM" id="MobiDB-lite"/>
    </source>
</evidence>
<dbReference type="Proteomes" id="UP000830671">
    <property type="component" value="Chromosome 3"/>
</dbReference>
<proteinExistence type="predicted"/>
<feature type="region of interest" description="Disordered" evidence="1">
    <location>
        <begin position="922"/>
        <end position="973"/>
    </location>
</feature>
<evidence type="ECO:0000313" key="2">
    <source>
        <dbReference type="EMBL" id="UQC81061.1"/>
    </source>
</evidence>
<evidence type="ECO:0000313" key="3">
    <source>
        <dbReference type="Proteomes" id="UP000830671"/>
    </source>
</evidence>
<dbReference type="KEGG" id="clup:CLUP02_06547"/>
<protein>
    <submittedName>
        <fullName evidence="2">Uncharacterized protein</fullName>
    </submittedName>
</protein>
<keyword evidence="3" id="KW-1185">Reference proteome</keyword>
<dbReference type="RefSeq" id="XP_049142689.1">
    <property type="nucleotide sequence ID" value="XM_049285546.1"/>
</dbReference>
<accession>A0A9Q8SPF8</accession>
<dbReference type="EMBL" id="CP019475">
    <property type="protein sequence ID" value="UQC81061.1"/>
    <property type="molecule type" value="Genomic_DNA"/>
</dbReference>
<dbReference type="GeneID" id="73340556"/>